<dbReference type="eggNOG" id="COG1226">
    <property type="taxonomic scope" value="Bacteria"/>
</dbReference>
<feature type="transmembrane region" description="Helical" evidence="8">
    <location>
        <begin position="70"/>
        <end position="93"/>
    </location>
</feature>
<dbReference type="SUPFAM" id="SSF81324">
    <property type="entry name" value="Voltage-gated potassium channels"/>
    <property type="match status" value="1"/>
</dbReference>
<evidence type="ECO:0000256" key="5">
    <source>
        <dbReference type="ARBA" id="ARBA00023065"/>
    </source>
</evidence>
<dbReference type="InterPro" id="IPR013099">
    <property type="entry name" value="K_chnl_dom"/>
</dbReference>
<comment type="caution">
    <text evidence="10">The sequence shown here is derived from an EMBL/GenBank/DDBJ whole genome shotgun (WGS) entry which is preliminary data.</text>
</comment>
<keyword evidence="7" id="KW-0407">Ion channel</keyword>
<feature type="domain" description="Potassium channel" evidence="9">
    <location>
        <begin position="15"/>
        <end position="94"/>
    </location>
</feature>
<dbReference type="PATRIC" id="fig|1235802.3.peg.4188"/>
<gene>
    <name evidence="10" type="ORF">C823_03961</name>
</gene>
<dbReference type="GO" id="GO:0001508">
    <property type="term" value="P:action potential"/>
    <property type="evidence" value="ECO:0007669"/>
    <property type="project" value="TreeGrafter"/>
</dbReference>
<keyword evidence="4 8" id="KW-1133">Transmembrane helix</keyword>
<dbReference type="GO" id="GO:0008076">
    <property type="term" value="C:voltage-gated potassium channel complex"/>
    <property type="evidence" value="ECO:0007669"/>
    <property type="project" value="InterPro"/>
</dbReference>
<evidence type="ECO:0000256" key="8">
    <source>
        <dbReference type="SAM" id="Phobius"/>
    </source>
</evidence>
<proteinExistence type="predicted"/>
<dbReference type="EMBL" id="AQFT01000119">
    <property type="protein sequence ID" value="EMZ22720.1"/>
    <property type="molecule type" value="Genomic_DNA"/>
</dbReference>
<evidence type="ECO:0000256" key="3">
    <source>
        <dbReference type="ARBA" id="ARBA00022692"/>
    </source>
</evidence>
<dbReference type="Proteomes" id="UP000012589">
    <property type="component" value="Unassembled WGS sequence"/>
</dbReference>
<evidence type="ECO:0000259" key="9">
    <source>
        <dbReference type="Pfam" id="PF07885"/>
    </source>
</evidence>
<feature type="transmembrane region" description="Helical" evidence="8">
    <location>
        <begin position="44"/>
        <end position="63"/>
    </location>
</feature>
<dbReference type="AlphaFoldDB" id="N2A9D4"/>
<feature type="transmembrane region" description="Helical" evidence="8">
    <location>
        <begin position="7"/>
        <end position="29"/>
    </location>
</feature>
<dbReference type="OrthoDB" id="9810759at2"/>
<dbReference type="STRING" id="1235802.C823_03961"/>
<accession>N2A9D4</accession>
<dbReference type="HOGENOM" id="CLU_519474_0_0_9"/>
<dbReference type="InterPro" id="IPR028325">
    <property type="entry name" value="VG_K_chnl"/>
</dbReference>
<dbReference type="Gene3D" id="6.20.350.10">
    <property type="match status" value="1"/>
</dbReference>
<protein>
    <recommendedName>
        <fullName evidence="9">Potassium channel domain-containing protein</fullName>
    </recommendedName>
</protein>
<dbReference type="GO" id="GO:0005249">
    <property type="term" value="F:voltage-gated potassium channel activity"/>
    <property type="evidence" value="ECO:0007669"/>
    <property type="project" value="InterPro"/>
</dbReference>
<evidence type="ECO:0000256" key="1">
    <source>
        <dbReference type="ARBA" id="ARBA00004141"/>
    </source>
</evidence>
<keyword evidence="3 8" id="KW-0812">Transmembrane</keyword>
<comment type="subcellular location">
    <subcellularLocation>
        <location evidence="1">Membrane</location>
        <topology evidence="1">Multi-pass membrane protein</topology>
    </subcellularLocation>
</comment>
<keyword evidence="2" id="KW-0813">Transport</keyword>
<evidence type="ECO:0000256" key="7">
    <source>
        <dbReference type="ARBA" id="ARBA00023303"/>
    </source>
</evidence>
<evidence type="ECO:0000256" key="4">
    <source>
        <dbReference type="ARBA" id="ARBA00022989"/>
    </source>
</evidence>
<evidence type="ECO:0000313" key="10">
    <source>
        <dbReference type="EMBL" id="EMZ22720.1"/>
    </source>
</evidence>
<organism evidence="10 11">
    <name type="scientific">Eubacterium plexicaudatum ASF492</name>
    <dbReference type="NCBI Taxonomy" id="1235802"/>
    <lineage>
        <taxon>Bacteria</taxon>
        <taxon>Bacillati</taxon>
        <taxon>Bacillota</taxon>
        <taxon>Clostridia</taxon>
        <taxon>Eubacteriales</taxon>
        <taxon>Eubacteriaceae</taxon>
        <taxon>Eubacterium</taxon>
    </lineage>
</organism>
<dbReference type="PANTHER" id="PTHR11537:SF254">
    <property type="entry name" value="POTASSIUM VOLTAGE-GATED CHANNEL PROTEIN SHAB"/>
    <property type="match status" value="1"/>
</dbReference>
<sequence length="520" mass="60300">MKRRKRIYLHVAVLLLLIYIGLLTVLYLAEQTDSEATIHTFGDALWYSLVTFTTVGYGDLIPVTPLGHAVGVIFLFMSAGMLVTLFGAVISFVTSEGFPLFLLGFRRKKNWYYFADYGAEANILAANIYREDSDALIIFGEKKDDRMEFPDYPCLFINVSPARIVACKKNVGSKCKIFLMKENDIGVNSRAVDLHTLPVEVYARTTNGQDHLSGNIRFFHSYDCCARQYWRSKPLCRHENTIVIIGFGNYGQCILERAILTNVISTDQHVAYHIFGDATHFLAMHRNLHKVFSLGETSQTSDSLLFYDACWEQRHEILEQADRIIICTDDEPHGWSIYWQLNRYYKIHGQIHLHSNRKAPGVSYFGTNEEIYTPNQIMRTSLNQAAIRINEIFRQSVDYPTLSWERLDDFHRESKISAADHLLTKIRILLNDETITEYAADTVERAYRKYCETKTSASVKDTYRRLDHMRWLRFYTFYNWSYGAVRHDGARQHPMLCPYEELTPEQKRERDAAWELLGSI</sequence>
<keyword evidence="11" id="KW-1185">Reference proteome</keyword>
<dbReference type="Pfam" id="PF07885">
    <property type="entry name" value="Ion_trans_2"/>
    <property type="match status" value="1"/>
</dbReference>
<reference evidence="10 11" key="1">
    <citation type="journal article" date="2014" name="Genome Announc.">
        <title>Draft genome sequences of the altered schaedler flora, a defined bacterial community from gnotobiotic mice.</title>
        <authorList>
            <person name="Wannemuehler M.J."/>
            <person name="Overstreet A.M."/>
            <person name="Ward D.V."/>
            <person name="Phillips G.J."/>
        </authorList>
    </citation>
    <scope>NUCLEOTIDE SEQUENCE [LARGE SCALE GENOMIC DNA]</scope>
    <source>
        <strain evidence="10 11">ASF492</strain>
    </source>
</reference>
<name>N2A9D4_9FIRM</name>
<evidence type="ECO:0000256" key="2">
    <source>
        <dbReference type="ARBA" id="ARBA00022448"/>
    </source>
</evidence>
<evidence type="ECO:0000256" key="6">
    <source>
        <dbReference type="ARBA" id="ARBA00023136"/>
    </source>
</evidence>
<keyword evidence="5" id="KW-0406">Ion transport</keyword>
<keyword evidence="6 8" id="KW-0472">Membrane</keyword>
<dbReference type="Gene3D" id="1.10.287.70">
    <property type="match status" value="1"/>
</dbReference>
<dbReference type="PANTHER" id="PTHR11537">
    <property type="entry name" value="VOLTAGE-GATED POTASSIUM CHANNEL"/>
    <property type="match status" value="1"/>
</dbReference>
<evidence type="ECO:0000313" key="11">
    <source>
        <dbReference type="Proteomes" id="UP000012589"/>
    </source>
</evidence>